<organism evidence="1 2">
    <name type="scientific">Sphingomonas kaistensis</name>
    <dbReference type="NCBI Taxonomy" id="298708"/>
    <lineage>
        <taxon>Bacteria</taxon>
        <taxon>Pseudomonadati</taxon>
        <taxon>Pseudomonadota</taxon>
        <taxon>Alphaproteobacteria</taxon>
        <taxon>Sphingomonadales</taxon>
        <taxon>Sphingomonadaceae</taxon>
        <taxon>Sphingomonas</taxon>
    </lineage>
</organism>
<proteinExistence type="predicted"/>
<dbReference type="Pfam" id="PF14014">
    <property type="entry name" value="DUF4230"/>
    <property type="match status" value="1"/>
</dbReference>
<keyword evidence="2" id="KW-1185">Reference proteome</keyword>
<reference evidence="1 2" key="1">
    <citation type="submission" date="2024-02" db="EMBL/GenBank/DDBJ databases">
        <title>Full genome sequence of Sphingomonas kaistensis.</title>
        <authorList>
            <person name="Poletto B.L."/>
            <person name="Silva G."/>
            <person name="Galante D."/>
            <person name="Campos K.R."/>
            <person name="Santos M.B.N."/>
            <person name="Sacchi C.T."/>
        </authorList>
    </citation>
    <scope>NUCLEOTIDE SEQUENCE [LARGE SCALE GENOMIC DNA]</scope>
    <source>
        <strain evidence="1 2">MA4R</strain>
    </source>
</reference>
<dbReference type="EMBL" id="CP145607">
    <property type="protein sequence ID" value="WWM69473.1"/>
    <property type="molecule type" value="Genomic_DNA"/>
</dbReference>
<gene>
    <name evidence="1" type="ORF">V6R86_01850</name>
</gene>
<name>A0ABZ2FYT6_9SPHN</name>
<evidence type="ECO:0000313" key="1">
    <source>
        <dbReference type="EMBL" id="WWM69473.1"/>
    </source>
</evidence>
<protein>
    <submittedName>
        <fullName evidence="1">DUF4230 domain-containing protein</fullName>
    </submittedName>
</protein>
<evidence type="ECO:0000313" key="2">
    <source>
        <dbReference type="Proteomes" id="UP001382935"/>
    </source>
</evidence>
<accession>A0ABZ2FYT6</accession>
<sequence>MAKSGLLIITHLFAAGAGFIVAPREEPLESEVKHEGFFEVDTKRVLAAAVESLRTENSLIVYAYKGFAAVSVEKDGFLLLDGRQDLLVPASVSYMVPLSKLSGGDITLDENRNTLTITLPKMAMSDVAFEPEGARVLNAGIITLSQEQVEEFTRQNYATARRAFVSQAQGAAIVEQARANATKAMTRYLEAILRAAGRPDVRIVVRLG</sequence>
<dbReference type="InterPro" id="IPR025324">
    <property type="entry name" value="DUF4230"/>
</dbReference>
<dbReference type="Proteomes" id="UP001382935">
    <property type="component" value="Chromosome"/>
</dbReference>
<dbReference type="RefSeq" id="WP_338501550.1">
    <property type="nucleotide sequence ID" value="NZ_CP145607.1"/>
</dbReference>